<keyword evidence="3" id="KW-1185">Reference proteome</keyword>
<protein>
    <submittedName>
        <fullName evidence="2">YrhC family protein</fullName>
    </submittedName>
</protein>
<name>A0ABV8AZL2_9BACI</name>
<keyword evidence="1" id="KW-0472">Membrane</keyword>
<dbReference type="Proteomes" id="UP001595752">
    <property type="component" value="Unassembled WGS sequence"/>
</dbReference>
<organism evidence="2 3">
    <name type="scientific">Bacillus songklensis</name>
    <dbReference type="NCBI Taxonomy" id="1069116"/>
    <lineage>
        <taxon>Bacteria</taxon>
        <taxon>Bacillati</taxon>
        <taxon>Bacillota</taxon>
        <taxon>Bacilli</taxon>
        <taxon>Bacillales</taxon>
        <taxon>Bacillaceae</taxon>
        <taxon>Bacillus</taxon>
    </lineage>
</organism>
<evidence type="ECO:0000313" key="2">
    <source>
        <dbReference type="EMBL" id="MFC3883010.1"/>
    </source>
</evidence>
<evidence type="ECO:0000313" key="3">
    <source>
        <dbReference type="Proteomes" id="UP001595752"/>
    </source>
</evidence>
<proteinExistence type="predicted"/>
<reference evidence="3" key="1">
    <citation type="journal article" date="2019" name="Int. J. Syst. Evol. Microbiol.">
        <title>The Global Catalogue of Microorganisms (GCM) 10K type strain sequencing project: providing services to taxonomists for standard genome sequencing and annotation.</title>
        <authorList>
            <consortium name="The Broad Institute Genomics Platform"/>
            <consortium name="The Broad Institute Genome Sequencing Center for Infectious Disease"/>
            <person name="Wu L."/>
            <person name="Ma J."/>
        </authorList>
    </citation>
    <scope>NUCLEOTIDE SEQUENCE [LARGE SCALE GENOMIC DNA]</scope>
    <source>
        <strain evidence="3">CCUG 61889</strain>
    </source>
</reference>
<keyword evidence="1" id="KW-1133">Transmembrane helix</keyword>
<accession>A0ABV8AZL2</accession>
<feature type="transmembrane region" description="Helical" evidence="1">
    <location>
        <begin position="48"/>
        <end position="65"/>
    </location>
</feature>
<dbReference type="EMBL" id="JBHRZT010000020">
    <property type="protein sequence ID" value="MFC3883010.1"/>
    <property type="molecule type" value="Genomic_DNA"/>
</dbReference>
<evidence type="ECO:0000256" key="1">
    <source>
        <dbReference type="SAM" id="Phobius"/>
    </source>
</evidence>
<feature type="transmembrane region" description="Helical" evidence="1">
    <location>
        <begin position="20"/>
        <end position="36"/>
    </location>
</feature>
<dbReference type="RefSeq" id="WP_377912990.1">
    <property type="nucleotide sequence ID" value="NZ_JBHRZT010000020.1"/>
</dbReference>
<gene>
    <name evidence="2" type="ORF">ACFOU2_05595</name>
</gene>
<keyword evidence="1" id="KW-0812">Transmembrane</keyword>
<dbReference type="InterPro" id="IPR025418">
    <property type="entry name" value="YrhC-like"/>
</dbReference>
<sequence length="79" mass="9126">MNEKMIRELQTKISDYTRFIYILLAVSTFLYLGTVIGNGEKDPLQMDVMMGTTAVLLGGAFYFAYKIKKMNKEMEKEEN</sequence>
<dbReference type="Pfam" id="PF14143">
    <property type="entry name" value="YrhC"/>
    <property type="match status" value="1"/>
</dbReference>
<comment type="caution">
    <text evidence="2">The sequence shown here is derived from an EMBL/GenBank/DDBJ whole genome shotgun (WGS) entry which is preliminary data.</text>
</comment>